<accession>A0A1N6HAA3</accession>
<dbReference type="CDD" id="cd05153">
    <property type="entry name" value="HomoserineK_II"/>
    <property type="match status" value="1"/>
</dbReference>
<evidence type="ECO:0000313" key="11">
    <source>
        <dbReference type="EMBL" id="SIO16768.1"/>
    </source>
</evidence>
<keyword evidence="2 8" id="KW-0808">Transferase</keyword>
<dbReference type="InterPro" id="IPR002575">
    <property type="entry name" value="Aminoglycoside_PTrfase"/>
</dbReference>
<dbReference type="SUPFAM" id="SSF56112">
    <property type="entry name" value="Protein kinase-like (PK-like)"/>
    <property type="match status" value="1"/>
</dbReference>
<dbReference type="PANTHER" id="PTHR21064">
    <property type="entry name" value="AMINOGLYCOSIDE PHOSPHOTRANSFERASE DOMAIN-CONTAINING PROTEIN-RELATED"/>
    <property type="match status" value="1"/>
</dbReference>
<dbReference type="Proteomes" id="UP000198461">
    <property type="component" value="Unassembled WGS sequence"/>
</dbReference>
<evidence type="ECO:0000256" key="5">
    <source>
        <dbReference type="ARBA" id="ARBA00022777"/>
    </source>
</evidence>
<dbReference type="InterPro" id="IPR005280">
    <property type="entry name" value="Homoserine_kinase_II"/>
</dbReference>
<evidence type="ECO:0000256" key="3">
    <source>
        <dbReference type="ARBA" id="ARBA00022697"/>
    </source>
</evidence>
<dbReference type="PANTHER" id="PTHR21064:SF6">
    <property type="entry name" value="AMINOGLYCOSIDE PHOSPHOTRANSFERASE DOMAIN-CONTAINING PROTEIN"/>
    <property type="match status" value="1"/>
</dbReference>
<evidence type="ECO:0000256" key="6">
    <source>
        <dbReference type="ARBA" id="ARBA00022840"/>
    </source>
</evidence>
<dbReference type="GO" id="GO:0005524">
    <property type="term" value="F:ATP binding"/>
    <property type="evidence" value="ECO:0007669"/>
    <property type="project" value="UniProtKB-KW"/>
</dbReference>
<evidence type="ECO:0000256" key="8">
    <source>
        <dbReference type="HAMAP-Rule" id="MF_00301"/>
    </source>
</evidence>
<keyword evidence="4 8" id="KW-0547">Nucleotide-binding</keyword>
<evidence type="ECO:0000256" key="9">
    <source>
        <dbReference type="NCBIfam" id="TIGR00938"/>
    </source>
</evidence>
<keyword evidence="1 8" id="KW-0028">Amino-acid biosynthesis</keyword>
<organism evidence="11 12">
    <name type="scientific">Sulfurivirga caldicuralii</name>
    <dbReference type="NCBI Taxonomy" id="364032"/>
    <lineage>
        <taxon>Bacteria</taxon>
        <taxon>Pseudomonadati</taxon>
        <taxon>Pseudomonadota</taxon>
        <taxon>Gammaproteobacteria</taxon>
        <taxon>Thiotrichales</taxon>
        <taxon>Piscirickettsiaceae</taxon>
        <taxon>Sulfurivirga</taxon>
    </lineage>
</organism>
<gene>
    <name evidence="8" type="primary">thrB</name>
    <name evidence="11" type="ORF">SAMN05443662_1628</name>
</gene>
<evidence type="ECO:0000256" key="4">
    <source>
        <dbReference type="ARBA" id="ARBA00022741"/>
    </source>
</evidence>
<keyword evidence="5 8" id="KW-0418">Kinase</keyword>
<dbReference type="RefSeq" id="WP_074201903.1">
    <property type="nucleotide sequence ID" value="NZ_FSRE01000004.1"/>
</dbReference>
<comment type="pathway">
    <text evidence="8">Amino-acid biosynthesis; L-threonine biosynthesis; L-threonine from L-aspartate: step 4/5.</text>
</comment>
<protein>
    <recommendedName>
        <fullName evidence="8 9">Homoserine kinase</fullName>
        <shortName evidence="8">HK</shortName>
        <shortName evidence="8">HSK</shortName>
        <ecNumber evidence="8 9">2.7.1.39</ecNumber>
    </recommendedName>
</protein>
<dbReference type="EC" id="2.7.1.39" evidence="8 9"/>
<keyword evidence="6 8" id="KW-0067">ATP-binding</keyword>
<feature type="domain" description="Aminoglycoside phosphotransferase" evidence="10">
    <location>
        <begin position="27"/>
        <end position="253"/>
    </location>
</feature>
<dbReference type="InterPro" id="IPR011009">
    <property type="entry name" value="Kinase-like_dom_sf"/>
</dbReference>
<dbReference type="UniPathway" id="UPA00050">
    <property type="reaction ID" value="UER00064"/>
</dbReference>
<dbReference type="GO" id="GO:0004413">
    <property type="term" value="F:homoserine kinase activity"/>
    <property type="evidence" value="ECO:0007669"/>
    <property type="project" value="UniProtKB-UniRule"/>
</dbReference>
<comment type="catalytic activity">
    <reaction evidence="8">
        <text>L-homoserine + ATP = O-phospho-L-homoserine + ADP + H(+)</text>
        <dbReference type="Rhea" id="RHEA:13985"/>
        <dbReference type="ChEBI" id="CHEBI:15378"/>
        <dbReference type="ChEBI" id="CHEBI:30616"/>
        <dbReference type="ChEBI" id="CHEBI:57476"/>
        <dbReference type="ChEBI" id="CHEBI:57590"/>
        <dbReference type="ChEBI" id="CHEBI:456216"/>
        <dbReference type="EC" id="2.7.1.39"/>
    </reaction>
</comment>
<evidence type="ECO:0000256" key="7">
    <source>
        <dbReference type="ARBA" id="ARBA00038240"/>
    </source>
</evidence>
<dbReference type="NCBIfam" id="NF003558">
    <property type="entry name" value="PRK05231.1"/>
    <property type="match status" value="1"/>
</dbReference>
<sequence>MSVYTTITEDELSQFLTRYDLGTLRSFEGISEGIENTNYFVDTEAGRYVLTIFEQHSFDELPYFLNIMAFMAEHAIPTAHPIADREGNYLNRLHDKPAALVQRLDGCGVEQPNVRQCAVMGETLARFHLAGRDFDGYRANDRDLSWAERTFAEIEPYLDEEDKALLRDELAYQQAQDWAHLPQGVIHADLFTDNALFRGDELAGIIDLYYACNAPWLYDLAVMVNDWARDEENRYDLERVRAIMQAYQQVRPLTELEQAEWPAAQRMAALRFWLSRLKDKVLPREGALTMIKNPDVFRQVLLHHRTEPLPHFA</sequence>
<comment type="similarity">
    <text evidence="7 8">Belongs to the pseudomonas-type ThrB family.</text>
</comment>
<dbReference type="Pfam" id="PF01636">
    <property type="entry name" value="APH"/>
    <property type="match status" value="1"/>
</dbReference>
<evidence type="ECO:0000256" key="2">
    <source>
        <dbReference type="ARBA" id="ARBA00022679"/>
    </source>
</evidence>
<proteinExistence type="inferred from homology"/>
<dbReference type="Gene3D" id="3.30.200.20">
    <property type="entry name" value="Phosphorylase Kinase, domain 1"/>
    <property type="match status" value="1"/>
</dbReference>
<dbReference type="OrthoDB" id="9777460at2"/>
<dbReference type="InterPro" id="IPR050249">
    <property type="entry name" value="Pseudomonas-type_ThrB"/>
</dbReference>
<dbReference type="EMBL" id="FSRE01000004">
    <property type="protein sequence ID" value="SIO16768.1"/>
    <property type="molecule type" value="Genomic_DNA"/>
</dbReference>
<dbReference type="Gene3D" id="3.90.1200.10">
    <property type="match status" value="1"/>
</dbReference>
<dbReference type="GO" id="GO:0009088">
    <property type="term" value="P:threonine biosynthetic process"/>
    <property type="evidence" value="ECO:0007669"/>
    <property type="project" value="UniProtKB-UniRule"/>
</dbReference>
<evidence type="ECO:0000259" key="10">
    <source>
        <dbReference type="Pfam" id="PF01636"/>
    </source>
</evidence>
<dbReference type="STRING" id="364032.SAMN05443662_1628"/>
<reference evidence="11 12" key="1">
    <citation type="submission" date="2016-11" db="EMBL/GenBank/DDBJ databases">
        <authorList>
            <person name="Jaros S."/>
            <person name="Januszkiewicz K."/>
            <person name="Wedrychowicz H."/>
        </authorList>
    </citation>
    <scope>NUCLEOTIDE SEQUENCE [LARGE SCALE GENOMIC DNA]</scope>
    <source>
        <strain evidence="11 12">DSM 17737</strain>
    </source>
</reference>
<dbReference type="HAMAP" id="MF_00301">
    <property type="entry name" value="Homoser_kinase_2"/>
    <property type="match status" value="1"/>
</dbReference>
<dbReference type="AlphaFoldDB" id="A0A1N6HAA3"/>
<evidence type="ECO:0000313" key="12">
    <source>
        <dbReference type="Proteomes" id="UP000198461"/>
    </source>
</evidence>
<name>A0A1N6HAA3_9GAMM</name>
<keyword evidence="12" id="KW-1185">Reference proteome</keyword>
<dbReference type="NCBIfam" id="TIGR00938">
    <property type="entry name" value="thrB_alt"/>
    <property type="match status" value="1"/>
</dbReference>
<keyword evidence="3 8" id="KW-0791">Threonine biosynthesis</keyword>
<evidence type="ECO:0000256" key="1">
    <source>
        <dbReference type="ARBA" id="ARBA00022605"/>
    </source>
</evidence>